<dbReference type="OrthoDB" id="2735536at2759"/>
<gene>
    <name evidence="4" type="ORF">D9619_003807</name>
</gene>
<dbReference type="Proteomes" id="UP000567179">
    <property type="component" value="Unassembled WGS sequence"/>
</dbReference>
<dbReference type="Pfam" id="PF01370">
    <property type="entry name" value="Epimerase"/>
    <property type="match status" value="1"/>
</dbReference>
<dbReference type="CDD" id="cd05227">
    <property type="entry name" value="AR_SDR_e"/>
    <property type="match status" value="1"/>
</dbReference>
<dbReference type="EMBL" id="JAACJJ010000056">
    <property type="protein sequence ID" value="KAF5312294.1"/>
    <property type="molecule type" value="Genomic_DNA"/>
</dbReference>
<dbReference type="PANTHER" id="PTHR10366">
    <property type="entry name" value="NAD DEPENDENT EPIMERASE/DEHYDRATASE"/>
    <property type="match status" value="1"/>
</dbReference>
<comment type="caution">
    <text evidence="4">The sequence shown here is derived from an EMBL/GenBank/DDBJ whole genome shotgun (WGS) entry which is preliminary data.</text>
</comment>
<sequence length="354" mass="38961">MPSVTPGSKILVTGANGYIALWVLRKLLEQGYSVRAQVRSEAKGRHLKEYFKSYADKIELIVVEDITKDGAFDEAVKRVAGIEHMASPLNLSTDDPDDYIVPAVQGTLSVLQSALKAGGSIKRIVVTSSLAAIFSTVADPPRTFTEADWGDEFVEAVKQKGKKSTGNEKYRASKTLAEQSAWDFYNKHKSEVGWDLVVVNPPLVIGPPLQEVPTPAQLNASLEAWFNIVFTEQSEGTLKANYGYIHVEDIAQAHILALQKPEAGGERIIISAGNITWQSTRNLLQKLYPEYYSSEILPAGNPGDTGDITAIYDGQKGKRILGIEYKSIEEIAKDTITDFKARGWLEKKYVPTTN</sequence>
<dbReference type="InterPro" id="IPR001509">
    <property type="entry name" value="Epimerase_deHydtase"/>
</dbReference>
<dbReference type="GO" id="GO:0016616">
    <property type="term" value="F:oxidoreductase activity, acting on the CH-OH group of donors, NAD or NADP as acceptor"/>
    <property type="evidence" value="ECO:0007669"/>
    <property type="project" value="TreeGrafter"/>
</dbReference>
<protein>
    <recommendedName>
        <fullName evidence="3">NAD-dependent epimerase/dehydratase domain-containing protein</fullName>
    </recommendedName>
</protein>
<dbReference type="FunFam" id="3.40.50.720:FF:000085">
    <property type="entry name" value="Dihydroflavonol reductase"/>
    <property type="match status" value="1"/>
</dbReference>
<dbReference type="Gene3D" id="3.40.50.720">
    <property type="entry name" value="NAD(P)-binding Rossmann-like Domain"/>
    <property type="match status" value="1"/>
</dbReference>
<evidence type="ECO:0000256" key="1">
    <source>
        <dbReference type="ARBA" id="ARBA00023002"/>
    </source>
</evidence>
<keyword evidence="5" id="KW-1185">Reference proteome</keyword>
<accession>A0A8H5AWM6</accession>
<reference evidence="4 5" key="1">
    <citation type="journal article" date="2020" name="ISME J.">
        <title>Uncovering the hidden diversity of litter-decomposition mechanisms in mushroom-forming fungi.</title>
        <authorList>
            <person name="Floudas D."/>
            <person name="Bentzer J."/>
            <person name="Ahren D."/>
            <person name="Johansson T."/>
            <person name="Persson P."/>
            <person name="Tunlid A."/>
        </authorList>
    </citation>
    <scope>NUCLEOTIDE SEQUENCE [LARGE SCALE GENOMIC DNA]</scope>
    <source>
        <strain evidence="4 5">CBS 101986</strain>
    </source>
</reference>
<dbReference type="SUPFAM" id="SSF51735">
    <property type="entry name" value="NAD(P)-binding Rossmann-fold domains"/>
    <property type="match status" value="1"/>
</dbReference>
<keyword evidence="1" id="KW-0560">Oxidoreductase</keyword>
<comment type="similarity">
    <text evidence="2">Belongs to the NAD(P)-dependent epimerase/dehydratase family. Dihydroflavonol-4-reductase subfamily.</text>
</comment>
<dbReference type="AlphaFoldDB" id="A0A8H5AWM6"/>
<dbReference type="PANTHER" id="PTHR10366:SF564">
    <property type="entry name" value="STEROL-4-ALPHA-CARBOXYLATE 3-DEHYDROGENASE, DECARBOXYLATING"/>
    <property type="match status" value="1"/>
</dbReference>
<proteinExistence type="inferred from homology"/>
<feature type="domain" description="NAD-dependent epimerase/dehydratase" evidence="3">
    <location>
        <begin position="10"/>
        <end position="270"/>
    </location>
</feature>
<organism evidence="4 5">
    <name type="scientific">Psilocybe cf. subviscida</name>
    <dbReference type="NCBI Taxonomy" id="2480587"/>
    <lineage>
        <taxon>Eukaryota</taxon>
        <taxon>Fungi</taxon>
        <taxon>Dikarya</taxon>
        <taxon>Basidiomycota</taxon>
        <taxon>Agaricomycotina</taxon>
        <taxon>Agaricomycetes</taxon>
        <taxon>Agaricomycetidae</taxon>
        <taxon>Agaricales</taxon>
        <taxon>Agaricineae</taxon>
        <taxon>Strophariaceae</taxon>
        <taxon>Psilocybe</taxon>
    </lineage>
</organism>
<evidence type="ECO:0000313" key="5">
    <source>
        <dbReference type="Proteomes" id="UP000567179"/>
    </source>
</evidence>
<evidence type="ECO:0000256" key="2">
    <source>
        <dbReference type="ARBA" id="ARBA00023445"/>
    </source>
</evidence>
<dbReference type="InterPro" id="IPR036291">
    <property type="entry name" value="NAD(P)-bd_dom_sf"/>
</dbReference>
<dbReference type="InterPro" id="IPR050425">
    <property type="entry name" value="NAD(P)_dehydrat-like"/>
</dbReference>
<evidence type="ECO:0000313" key="4">
    <source>
        <dbReference type="EMBL" id="KAF5312294.1"/>
    </source>
</evidence>
<name>A0A8H5AWM6_9AGAR</name>
<evidence type="ECO:0000259" key="3">
    <source>
        <dbReference type="Pfam" id="PF01370"/>
    </source>
</evidence>